<accession>A0ABT4A0D4</accession>
<gene>
    <name evidence="1" type="ORF">OV287_11425</name>
</gene>
<proteinExistence type="predicted"/>
<sequence>MLGVTDPANIVKIGSFRLRPEISIHNMVLVGKKLSVWTSPTPPSPPIDREQDDVRLRRLRHAGRLDVRAELPRQLGK</sequence>
<evidence type="ECO:0000313" key="1">
    <source>
        <dbReference type="EMBL" id="MCY1075102.1"/>
    </source>
</evidence>
<name>A0ABT4A0D4_9BACT</name>
<reference evidence="1 2" key="1">
    <citation type="submission" date="2022-11" db="EMBL/GenBank/DDBJ databases">
        <title>Minimal conservation of predation-associated metabolite biosynthetic gene clusters underscores biosynthetic potential of Myxococcota including descriptions for ten novel species: Archangium lansinium sp. nov., Myxococcus landrumus sp. nov., Nannocystis bai.</title>
        <authorList>
            <person name="Ahearne A."/>
            <person name="Stevens C."/>
            <person name="Phillips K."/>
        </authorList>
    </citation>
    <scope>NUCLEOTIDE SEQUENCE [LARGE SCALE GENOMIC DNA]</scope>
    <source>
        <strain evidence="1 2">MIWBW</strain>
    </source>
</reference>
<evidence type="ECO:0000313" key="2">
    <source>
        <dbReference type="Proteomes" id="UP001207654"/>
    </source>
</evidence>
<dbReference type="Proteomes" id="UP001207654">
    <property type="component" value="Unassembled WGS sequence"/>
</dbReference>
<comment type="caution">
    <text evidence="1">The sequence shown here is derived from an EMBL/GenBank/DDBJ whole genome shotgun (WGS) entry which is preliminary data.</text>
</comment>
<dbReference type="EMBL" id="JAPNKA010000001">
    <property type="protein sequence ID" value="MCY1075102.1"/>
    <property type="molecule type" value="Genomic_DNA"/>
</dbReference>
<keyword evidence="2" id="KW-1185">Reference proteome</keyword>
<dbReference type="RefSeq" id="WP_267534051.1">
    <property type="nucleotide sequence ID" value="NZ_JAPNKA010000001.1"/>
</dbReference>
<protein>
    <submittedName>
        <fullName evidence="1">Uncharacterized protein</fullName>
    </submittedName>
</protein>
<organism evidence="1 2">
    <name type="scientific">Archangium lansingense</name>
    <dbReference type="NCBI Taxonomy" id="2995310"/>
    <lineage>
        <taxon>Bacteria</taxon>
        <taxon>Pseudomonadati</taxon>
        <taxon>Myxococcota</taxon>
        <taxon>Myxococcia</taxon>
        <taxon>Myxococcales</taxon>
        <taxon>Cystobacterineae</taxon>
        <taxon>Archangiaceae</taxon>
        <taxon>Archangium</taxon>
    </lineage>
</organism>